<dbReference type="PANTHER" id="PTHR11785:SF512">
    <property type="entry name" value="SOBREMESA, ISOFORM B"/>
    <property type="match status" value="1"/>
</dbReference>
<protein>
    <submittedName>
        <fullName evidence="2">Amino acid transporter-like protein 4</fullName>
    </submittedName>
</protein>
<gene>
    <name evidence="2" type="ORF">PoB_004384300</name>
</gene>
<reference evidence="2 3" key="1">
    <citation type="journal article" date="2021" name="Elife">
        <title>Chloroplast acquisition without the gene transfer in kleptoplastic sea slugs, Plakobranchus ocellatus.</title>
        <authorList>
            <person name="Maeda T."/>
            <person name="Takahashi S."/>
            <person name="Yoshida T."/>
            <person name="Shimamura S."/>
            <person name="Takaki Y."/>
            <person name="Nagai Y."/>
            <person name="Toyoda A."/>
            <person name="Suzuki Y."/>
            <person name="Arimoto A."/>
            <person name="Ishii H."/>
            <person name="Satoh N."/>
            <person name="Nishiyama T."/>
            <person name="Hasebe M."/>
            <person name="Maruyama T."/>
            <person name="Minagawa J."/>
            <person name="Obokata J."/>
            <person name="Shigenobu S."/>
        </authorList>
    </citation>
    <scope>NUCLEOTIDE SEQUENCE [LARGE SCALE GENOMIC DNA]</scope>
</reference>
<feature type="transmembrane region" description="Helical" evidence="1">
    <location>
        <begin position="73"/>
        <end position="93"/>
    </location>
</feature>
<accession>A0AAV4BER4</accession>
<comment type="caution">
    <text evidence="2">The sequence shown here is derived from an EMBL/GenBank/DDBJ whole genome shotgun (WGS) entry which is preliminary data.</text>
</comment>
<dbReference type="PANTHER" id="PTHR11785">
    <property type="entry name" value="AMINO ACID TRANSPORTER"/>
    <property type="match status" value="1"/>
</dbReference>
<dbReference type="Proteomes" id="UP000735302">
    <property type="component" value="Unassembled WGS sequence"/>
</dbReference>
<evidence type="ECO:0000313" key="3">
    <source>
        <dbReference type="Proteomes" id="UP000735302"/>
    </source>
</evidence>
<keyword evidence="3" id="KW-1185">Reference proteome</keyword>
<dbReference type="GO" id="GO:0015179">
    <property type="term" value="F:L-amino acid transmembrane transporter activity"/>
    <property type="evidence" value="ECO:0007669"/>
    <property type="project" value="TreeGrafter"/>
</dbReference>
<dbReference type="AlphaFoldDB" id="A0AAV4BER4"/>
<keyword evidence="1" id="KW-1133">Transmembrane helix</keyword>
<name>A0AAV4BER4_9GAST</name>
<dbReference type="InterPro" id="IPR050598">
    <property type="entry name" value="AminoAcid_Transporter"/>
</dbReference>
<evidence type="ECO:0000256" key="1">
    <source>
        <dbReference type="SAM" id="Phobius"/>
    </source>
</evidence>
<proteinExistence type="predicted"/>
<keyword evidence="1" id="KW-0472">Membrane</keyword>
<sequence length="124" mass="14101">MMIPGDIFTLIDVFSFAAWLFYGSTMGAVLVLRYTWPNAPRPYKVPTFIPVLVLIISAYLVVGPIVQNPRIEFLYATIFILSGLVFYMPFVAWKLRFKWLVSECFLCFGSSLAIDGEFVQKVEG</sequence>
<dbReference type="Gene3D" id="1.20.1740.10">
    <property type="entry name" value="Amino acid/polyamine transporter I"/>
    <property type="match status" value="1"/>
</dbReference>
<evidence type="ECO:0000313" key="2">
    <source>
        <dbReference type="EMBL" id="GFO17338.1"/>
    </source>
</evidence>
<keyword evidence="1" id="KW-0812">Transmembrane</keyword>
<dbReference type="EMBL" id="BLXT01004777">
    <property type="protein sequence ID" value="GFO17338.1"/>
    <property type="molecule type" value="Genomic_DNA"/>
</dbReference>
<feature type="transmembrane region" description="Helical" evidence="1">
    <location>
        <begin position="48"/>
        <end position="67"/>
    </location>
</feature>
<organism evidence="2 3">
    <name type="scientific">Plakobranchus ocellatus</name>
    <dbReference type="NCBI Taxonomy" id="259542"/>
    <lineage>
        <taxon>Eukaryota</taxon>
        <taxon>Metazoa</taxon>
        <taxon>Spiralia</taxon>
        <taxon>Lophotrochozoa</taxon>
        <taxon>Mollusca</taxon>
        <taxon>Gastropoda</taxon>
        <taxon>Heterobranchia</taxon>
        <taxon>Euthyneura</taxon>
        <taxon>Panpulmonata</taxon>
        <taxon>Sacoglossa</taxon>
        <taxon>Placobranchoidea</taxon>
        <taxon>Plakobranchidae</taxon>
        <taxon>Plakobranchus</taxon>
    </lineage>
</organism>
<feature type="transmembrane region" description="Helical" evidence="1">
    <location>
        <begin position="16"/>
        <end position="36"/>
    </location>
</feature>